<dbReference type="Pfam" id="PF13248">
    <property type="entry name" value="Zn_ribbon_3"/>
    <property type="match status" value="1"/>
</dbReference>
<evidence type="ECO:0000256" key="1">
    <source>
        <dbReference type="SAM" id="Phobius"/>
    </source>
</evidence>
<dbReference type="AlphaFoldDB" id="A0AAW6K0H6"/>
<dbReference type="RefSeq" id="WP_272583200.1">
    <property type="nucleotide sequence ID" value="NZ_JAPZEG010000001.1"/>
</dbReference>
<organism evidence="3 4">
    <name type="scientific">Mediterraneibacter gnavus</name>
    <name type="common">Ruminococcus gnavus</name>
    <dbReference type="NCBI Taxonomy" id="33038"/>
    <lineage>
        <taxon>Bacteria</taxon>
        <taxon>Bacillati</taxon>
        <taxon>Bacillota</taxon>
        <taxon>Clostridia</taxon>
        <taxon>Lachnospirales</taxon>
        <taxon>Lachnospiraceae</taxon>
        <taxon>Mediterraneibacter</taxon>
    </lineage>
</organism>
<sequence>MALIQCPECGKEVSDKAGKCPHCGYPLEELEKKEPVKEKKKSEVLEKTPKEKKKLSKKTILIIGIVLLSLILGGVIYLVMTVDARNYSAAQKLYVNEQFDEALRKFKELDTYKDSQKMVEKCEYELSVNGQFMRSLSKGLMARWDESDRDVEKGYVGEDPDLYSKYCDIELEHVEKFCDKTFEDSALQENAKLYIDYLKAAKEATKYYVVDYNTYTVQWNETYAKRTVLIKRFVDEYGLKVNKKHKDTLDGMMVDASAAQQQMDIKNSVREMTKSFSIETTADEWGHKTYKIKMLNSTNLVFDYFYVDINVLDQNGNIVCNGNMGQIESWNPGQEATVEVYLPGEISLDGYTLEYTPHYKSGSYYE</sequence>
<name>A0AAW6K0H6_MEDGN</name>
<keyword evidence="1" id="KW-1133">Transmembrane helix</keyword>
<feature type="transmembrane region" description="Helical" evidence="1">
    <location>
        <begin position="60"/>
        <end position="80"/>
    </location>
</feature>
<dbReference type="Proteomes" id="UP001149331">
    <property type="component" value="Unassembled WGS sequence"/>
</dbReference>
<dbReference type="InterPro" id="IPR059113">
    <property type="entry name" value="Znf_ribbon"/>
</dbReference>
<dbReference type="EMBL" id="JAPZEG010000001">
    <property type="protein sequence ID" value="MDE1202323.1"/>
    <property type="molecule type" value="Genomic_DNA"/>
</dbReference>
<gene>
    <name evidence="3" type="ORF">O4N78_01810</name>
</gene>
<comment type="caution">
    <text evidence="3">The sequence shown here is derived from an EMBL/GenBank/DDBJ whole genome shotgun (WGS) entry which is preliminary data.</text>
</comment>
<evidence type="ECO:0000313" key="3">
    <source>
        <dbReference type="EMBL" id="MDE1202323.1"/>
    </source>
</evidence>
<reference evidence="3" key="1">
    <citation type="submission" date="2022-12" db="EMBL/GenBank/DDBJ databases">
        <title>Genome of R. gnavus strain RSHDN_120.</title>
        <authorList>
            <person name="Abdugheni R."/>
        </authorList>
    </citation>
    <scope>NUCLEOTIDE SEQUENCE</scope>
    <source>
        <strain evidence="3">RSHDN_120</strain>
    </source>
</reference>
<keyword evidence="1" id="KW-0472">Membrane</keyword>
<accession>A0AAW6K0H6</accession>
<feature type="domain" description="Putative zinc-ribbon" evidence="2">
    <location>
        <begin position="4"/>
        <end position="27"/>
    </location>
</feature>
<evidence type="ECO:0000259" key="2">
    <source>
        <dbReference type="Pfam" id="PF13248"/>
    </source>
</evidence>
<evidence type="ECO:0000313" key="4">
    <source>
        <dbReference type="Proteomes" id="UP001149331"/>
    </source>
</evidence>
<proteinExistence type="predicted"/>
<keyword evidence="1" id="KW-0812">Transmembrane</keyword>
<protein>
    <submittedName>
        <fullName evidence="3">Zinc ribbon domain-containing protein</fullName>
    </submittedName>
</protein>